<comment type="function">
    <text evidence="1 12">Catalyzes the condensation of (S)-aspartate-beta-semialdehyde [(S)-ASA] and pyruvate to 4-hydroxy-tetrahydrodipicolinate (HTPA).</text>
</comment>
<dbReference type="PANTHER" id="PTHR12128">
    <property type="entry name" value="DIHYDRODIPICOLINATE SYNTHASE"/>
    <property type="match status" value="1"/>
</dbReference>
<evidence type="ECO:0000256" key="15">
    <source>
        <dbReference type="PIRSR" id="PIRSR001365-2"/>
    </source>
</evidence>
<evidence type="ECO:0000256" key="7">
    <source>
        <dbReference type="ARBA" id="ARBA00022915"/>
    </source>
</evidence>
<keyword evidence="7 12" id="KW-0220">Diaminopimelate biosynthesis</keyword>
<gene>
    <name evidence="12 16" type="primary">dapA</name>
    <name evidence="16" type="ORF">SAMEA4412665_00942</name>
</gene>
<feature type="binding site" evidence="12 15">
    <location>
        <position position="50"/>
    </location>
    <ligand>
        <name>pyruvate</name>
        <dbReference type="ChEBI" id="CHEBI:15361"/>
    </ligand>
</feature>
<dbReference type="InterPro" id="IPR020625">
    <property type="entry name" value="Schiff_base-form_aldolases_AS"/>
</dbReference>
<dbReference type="PRINTS" id="PR00146">
    <property type="entry name" value="DHPICSNTHASE"/>
</dbReference>
<dbReference type="HAMAP" id="MF_00418">
    <property type="entry name" value="DapA"/>
    <property type="match status" value="1"/>
</dbReference>
<evidence type="ECO:0000256" key="1">
    <source>
        <dbReference type="ARBA" id="ARBA00003294"/>
    </source>
</evidence>
<dbReference type="RefSeq" id="WP_021104511.1">
    <property type="nucleotide sequence ID" value="NZ_LT906441.1"/>
</dbReference>
<dbReference type="EC" id="4.3.3.7" evidence="4 12"/>
<dbReference type="SMART" id="SM01130">
    <property type="entry name" value="DHDPS"/>
    <property type="match status" value="1"/>
</dbReference>
<accession>A0A239WGW1</accession>
<dbReference type="GO" id="GO:0019877">
    <property type="term" value="P:diaminopimelate biosynthetic process"/>
    <property type="evidence" value="ECO:0007669"/>
    <property type="project" value="UniProtKB-UniRule"/>
</dbReference>
<dbReference type="InterPro" id="IPR020624">
    <property type="entry name" value="Schiff_base-form_aldolases_CS"/>
</dbReference>
<evidence type="ECO:0000256" key="2">
    <source>
        <dbReference type="ARBA" id="ARBA00005120"/>
    </source>
</evidence>
<dbReference type="InterPro" id="IPR002220">
    <property type="entry name" value="DapA-like"/>
</dbReference>
<comment type="caution">
    <text evidence="12">Was originally thought to be a dihydrodipicolinate synthase (DHDPS), catalyzing the condensation of (S)-aspartate-beta-semialdehyde [(S)-ASA] and pyruvate to dihydrodipicolinate (DHDP). However, it was shown in E.coli that the product of the enzymatic reaction is not dihydrodipicolinate but in fact (4S)-4-hydroxy-2,3,4,5-tetrahydro-(2S)-dipicolinic acid (HTPA), and that the consecutive dehydration reaction leading to DHDP is not spontaneous but catalyzed by DapB.</text>
</comment>
<evidence type="ECO:0000256" key="6">
    <source>
        <dbReference type="ARBA" id="ARBA00022605"/>
    </source>
</evidence>
<dbReference type="SUPFAM" id="SSF51569">
    <property type="entry name" value="Aldolase"/>
    <property type="match status" value="1"/>
</dbReference>
<dbReference type="GO" id="GO:0005829">
    <property type="term" value="C:cytosol"/>
    <property type="evidence" value="ECO:0007669"/>
    <property type="project" value="TreeGrafter"/>
</dbReference>
<dbReference type="UniPathway" id="UPA00034">
    <property type="reaction ID" value="UER00017"/>
</dbReference>
<dbReference type="PIRSF" id="PIRSF001365">
    <property type="entry name" value="DHDPS"/>
    <property type="match status" value="1"/>
</dbReference>
<sequence length="293" mass="31293">MSDPVFGRLLTAMVTPMTDDFAVDLDRAGELAQRLVDEQANDGLVVNGTTGESPTTTDEEKADIVRTTRQAVGDRAQIIAGVGSNITAHSVRMAKQAQQAGADGLLVVTPYYSKPTQEGIYQHFMAVAQATDLPIMVYDIPGRTGTAIATQTLVRLADHPQIVAVKDAKGQLVESAKVMADTTLAYYSGDDAITPALLSLGGVGLVGTSTHFTGRRMQQIFQARLAGRLDEALAIYREILPLLTGVFDLPGLTMVKAGLAHQGFDVGPTRLPMVPATGEPVERFCELLDRIDL</sequence>
<dbReference type="GO" id="GO:0008840">
    <property type="term" value="F:4-hydroxy-tetrahydrodipicolinate synthase activity"/>
    <property type="evidence" value="ECO:0007669"/>
    <property type="project" value="UniProtKB-UniRule"/>
</dbReference>
<comment type="similarity">
    <text evidence="3 12 13">Belongs to the DapA family.</text>
</comment>
<dbReference type="Pfam" id="PF00701">
    <property type="entry name" value="DHDPS"/>
    <property type="match status" value="1"/>
</dbReference>
<dbReference type="InterPro" id="IPR013785">
    <property type="entry name" value="Aldolase_TIM"/>
</dbReference>
<feature type="active site" description="Proton donor/acceptor" evidence="12 14">
    <location>
        <position position="138"/>
    </location>
</feature>
<feature type="active site" description="Schiff-base intermediate with substrate" evidence="12 14">
    <location>
        <position position="166"/>
    </location>
</feature>
<evidence type="ECO:0000256" key="14">
    <source>
        <dbReference type="PIRSR" id="PIRSR001365-1"/>
    </source>
</evidence>
<name>A0A239WGW1_9ACTN</name>
<comment type="catalytic activity">
    <reaction evidence="11 12">
        <text>L-aspartate 4-semialdehyde + pyruvate = (2S,4S)-4-hydroxy-2,3,4,5-tetrahydrodipicolinate + H2O + H(+)</text>
        <dbReference type="Rhea" id="RHEA:34171"/>
        <dbReference type="ChEBI" id="CHEBI:15361"/>
        <dbReference type="ChEBI" id="CHEBI:15377"/>
        <dbReference type="ChEBI" id="CHEBI:15378"/>
        <dbReference type="ChEBI" id="CHEBI:67139"/>
        <dbReference type="ChEBI" id="CHEBI:537519"/>
        <dbReference type="EC" id="4.3.3.7"/>
    </reaction>
</comment>
<dbReference type="CDD" id="cd00950">
    <property type="entry name" value="DHDPS"/>
    <property type="match status" value="1"/>
</dbReference>
<comment type="subcellular location">
    <subcellularLocation>
        <location evidence="12">Cytoplasm</location>
    </subcellularLocation>
</comment>
<dbReference type="eggNOG" id="COG0329">
    <property type="taxonomic scope" value="Bacteria"/>
</dbReference>
<dbReference type="NCBIfam" id="TIGR00674">
    <property type="entry name" value="dapA"/>
    <property type="match status" value="1"/>
</dbReference>
<comment type="pathway">
    <text evidence="2 12">Amino-acid biosynthesis; L-lysine biosynthesis via DAP pathway; (S)-tetrahydrodipicolinate from L-aspartate: step 3/4.</text>
</comment>
<evidence type="ECO:0000313" key="16">
    <source>
        <dbReference type="EMBL" id="SNV33380.1"/>
    </source>
</evidence>
<dbReference type="EMBL" id="LT906441">
    <property type="protein sequence ID" value="SNV33380.1"/>
    <property type="molecule type" value="Genomic_DNA"/>
</dbReference>
<evidence type="ECO:0000256" key="8">
    <source>
        <dbReference type="ARBA" id="ARBA00023154"/>
    </source>
</evidence>
<dbReference type="Proteomes" id="UP000215332">
    <property type="component" value="Chromosome 1"/>
</dbReference>
<evidence type="ECO:0000256" key="3">
    <source>
        <dbReference type="ARBA" id="ARBA00007592"/>
    </source>
</evidence>
<dbReference type="PROSITE" id="PS00666">
    <property type="entry name" value="DHDPS_2"/>
    <property type="match status" value="1"/>
</dbReference>
<comment type="subunit">
    <text evidence="12">Homotetramer; dimer of dimers.</text>
</comment>
<evidence type="ECO:0000256" key="11">
    <source>
        <dbReference type="ARBA" id="ARBA00047836"/>
    </source>
</evidence>
<proteinExistence type="inferred from homology"/>
<feature type="site" description="Part of a proton relay during catalysis" evidence="12">
    <location>
        <position position="49"/>
    </location>
</feature>
<evidence type="ECO:0000256" key="4">
    <source>
        <dbReference type="ARBA" id="ARBA00012086"/>
    </source>
</evidence>
<evidence type="ECO:0000256" key="10">
    <source>
        <dbReference type="ARBA" id="ARBA00023270"/>
    </source>
</evidence>
<evidence type="ECO:0000256" key="9">
    <source>
        <dbReference type="ARBA" id="ARBA00023239"/>
    </source>
</evidence>
<keyword evidence="9 12" id="KW-0456">Lyase</keyword>
<evidence type="ECO:0000256" key="13">
    <source>
        <dbReference type="PIRNR" id="PIRNR001365"/>
    </source>
</evidence>
<evidence type="ECO:0000256" key="5">
    <source>
        <dbReference type="ARBA" id="ARBA00022490"/>
    </source>
</evidence>
<feature type="binding site" evidence="12 15">
    <location>
        <position position="206"/>
    </location>
    <ligand>
        <name>pyruvate</name>
        <dbReference type="ChEBI" id="CHEBI:15361"/>
    </ligand>
</feature>
<reference evidence="16 17" key="1">
    <citation type="submission" date="2017-06" db="EMBL/GenBank/DDBJ databases">
        <authorList>
            <consortium name="Pathogen Informatics"/>
        </authorList>
    </citation>
    <scope>NUCLEOTIDE SEQUENCE [LARGE SCALE GENOMIC DNA]</scope>
    <source>
        <strain evidence="16 17">NCTC11865</strain>
    </source>
</reference>
<keyword evidence="8 12" id="KW-0457">Lysine biosynthesis</keyword>
<dbReference type="KEGG" id="cgrn:4412665_00942"/>
<organism evidence="16 17">
    <name type="scientific">Cutibacterium granulosum</name>
    <dbReference type="NCBI Taxonomy" id="33011"/>
    <lineage>
        <taxon>Bacteria</taxon>
        <taxon>Bacillati</taxon>
        <taxon>Actinomycetota</taxon>
        <taxon>Actinomycetes</taxon>
        <taxon>Propionibacteriales</taxon>
        <taxon>Propionibacteriaceae</taxon>
        <taxon>Cutibacterium</taxon>
    </lineage>
</organism>
<dbReference type="PROSITE" id="PS00665">
    <property type="entry name" value="DHDPS_1"/>
    <property type="match status" value="1"/>
</dbReference>
<evidence type="ECO:0000313" key="17">
    <source>
        <dbReference type="Proteomes" id="UP000215332"/>
    </source>
</evidence>
<keyword evidence="6 12" id="KW-0028">Amino-acid biosynthesis</keyword>
<protein>
    <recommendedName>
        <fullName evidence="4 12">4-hydroxy-tetrahydrodipicolinate synthase</fullName>
        <shortName evidence="12">HTPA synthase</shortName>
        <ecNumber evidence="4 12">4.3.3.7</ecNumber>
    </recommendedName>
</protein>
<feature type="site" description="Part of a proton relay during catalysis" evidence="12">
    <location>
        <position position="112"/>
    </location>
</feature>
<dbReference type="PANTHER" id="PTHR12128:SF66">
    <property type="entry name" value="4-HYDROXY-2-OXOGLUTARATE ALDOLASE, MITOCHONDRIAL"/>
    <property type="match status" value="1"/>
</dbReference>
<keyword evidence="5 12" id="KW-0963">Cytoplasm</keyword>
<dbReference type="InterPro" id="IPR005263">
    <property type="entry name" value="DapA"/>
</dbReference>
<keyword evidence="10 12" id="KW-0704">Schiff base</keyword>
<evidence type="ECO:0000256" key="12">
    <source>
        <dbReference type="HAMAP-Rule" id="MF_00418"/>
    </source>
</evidence>
<dbReference type="AlphaFoldDB" id="A0A239WGW1"/>
<dbReference type="GO" id="GO:0009089">
    <property type="term" value="P:lysine biosynthetic process via diaminopimelate"/>
    <property type="evidence" value="ECO:0007669"/>
    <property type="project" value="UniProtKB-UniRule"/>
</dbReference>
<dbReference type="Gene3D" id="3.20.20.70">
    <property type="entry name" value="Aldolase class I"/>
    <property type="match status" value="1"/>
</dbReference>